<dbReference type="AlphaFoldDB" id="A0AAD8DKW0"/>
<sequence>MAVYGEPFWAPTLDNRLAAKLNACQRIMAIRIERGYRKISREAASPLAGLPPWDLEAPVLAGMRDLRVEMQRRGETPLQRQVAVWRIEFQWDLRVAWRLRLSQPSAEHAFIAAVSPLFNSHGKFGRFLHRIKEESTPG</sequence>
<dbReference type="EMBL" id="JARGEI010000030">
    <property type="protein sequence ID" value="KAJ8705210.1"/>
    <property type="molecule type" value="Genomic_DNA"/>
</dbReference>
<reference evidence="1" key="1">
    <citation type="submission" date="2023-03" db="EMBL/GenBank/DDBJ databases">
        <title>Chromosome-level genomes of two armyworms, Mythimna separata and Mythimna loreyi, provide insights into the biosynthesis and reception of sex pheromones.</title>
        <authorList>
            <person name="Zhao H."/>
        </authorList>
    </citation>
    <scope>NUCLEOTIDE SEQUENCE</scope>
    <source>
        <strain evidence="1">BeijingLab</strain>
        <tissue evidence="1">Pupa</tissue>
    </source>
</reference>
<comment type="caution">
    <text evidence="1">The sequence shown here is derived from an EMBL/GenBank/DDBJ whole genome shotgun (WGS) entry which is preliminary data.</text>
</comment>
<gene>
    <name evidence="1" type="ORF">PYW07_011037</name>
</gene>
<protein>
    <submittedName>
        <fullName evidence="1">Uncharacterized protein</fullName>
    </submittedName>
</protein>
<name>A0AAD8DKW0_MYTSE</name>
<evidence type="ECO:0000313" key="2">
    <source>
        <dbReference type="Proteomes" id="UP001231518"/>
    </source>
</evidence>
<organism evidence="1 2">
    <name type="scientific">Mythimna separata</name>
    <name type="common">Oriental armyworm</name>
    <name type="synonym">Pseudaletia separata</name>
    <dbReference type="NCBI Taxonomy" id="271217"/>
    <lineage>
        <taxon>Eukaryota</taxon>
        <taxon>Metazoa</taxon>
        <taxon>Ecdysozoa</taxon>
        <taxon>Arthropoda</taxon>
        <taxon>Hexapoda</taxon>
        <taxon>Insecta</taxon>
        <taxon>Pterygota</taxon>
        <taxon>Neoptera</taxon>
        <taxon>Endopterygota</taxon>
        <taxon>Lepidoptera</taxon>
        <taxon>Glossata</taxon>
        <taxon>Ditrysia</taxon>
        <taxon>Noctuoidea</taxon>
        <taxon>Noctuidae</taxon>
        <taxon>Noctuinae</taxon>
        <taxon>Hadenini</taxon>
        <taxon>Mythimna</taxon>
    </lineage>
</organism>
<dbReference type="Proteomes" id="UP001231518">
    <property type="component" value="Chromosome 27"/>
</dbReference>
<proteinExistence type="predicted"/>
<accession>A0AAD8DKW0</accession>
<keyword evidence="2" id="KW-1185">Reference proteome</keyword>
<evidence type="ECO:0000313" key="1">
    <source>
        <dbReference type="EMBL" id="KAJ8705210.1"/>
    </source>
</evidence>